<dbReference type="STRING" id="1514904.SU32_05235"/>
<comment type="catalytic activity">
    <reaction evidence="1 10">
        <text>(2R,3S)-3-isopropylmalate = (2S)-2-isopropylmalate</text>
        <dbReference type="Rhea" id="RHEA:32287"/>
        <dbReference type="ChEBI" id="CHEBI:1178"/>
        <dbReference type="ChEBI" id="CHEBI:35121"/>
        <dbReference type="EC" id="4.2.1.33"/>
    </reaction>
</comment>
<dbReference type="OrthoDB" id="9777465at2"/>
<organism evidence="12 13">
    <name type="scientific">Ahrensia marina</name>
    <dbReference type="NCBI Taxonomy" id="1514904"/>
    <lineage>
        <taxon>Bacteria</taxon>
        <taxon>Pseudomonadati</taxon>
        <taxon>Pseudomonadota</taxon>
        <taxon>Alphaproteobacteria</taxon>
        <taxon>Hyphomicrobiales</taxon>
        <taxon>Ahrensiaceae</taxon>
        <taxon>Ahrensia</taxon>
    </lineage>
</organism>
<dbReference type="GO" id="GO:0003861">
    <property type="term" value="F:3-isopropylmalate dehydratase activity"/>
    <property type="evidence" value="ECO:0007669"/>
    <property type="project" value="UniProtKB-UniRule"/>
</dbReference>
<comment type="subunit">
    <text evidence="5 10">Heterodimer of LeuC and LeuD.</text>
</comment>
<proteinExistence type="inferred from homology"/>
<dbReference type="EMBL" id="JXMU01000005">
    <property type="protein sequence ID" value="KPB02152.1"/>
    <property type="molecule type" value="Genomic_DNA"/>
</dbReference>
<evidence type="ECO:0000256" key="10">
    <source>
        <dbReference type="HAMAP-Rule" id="MF_01031"/>
    </source>
</evidence>
<dbReference type="InterPro" id="IPR033940">
    <property type="entry name" value="IPMI_Swivel"/>
</dbReference>
<comment type="pathway">
    <text evidence="3 10">Amino-acid biosynthesis; L-leucine biosynthesis; L-leucine from 3-methyl-2-oxobutanoate: step 2/4.</text>
</comment>
<dbReference type="EC" id="4.2.1.33" evidence="10"/>
<dbReference type="InterPro" id="IPR015928">
    <property type="entry name" value="Aconitase/3IPM_dehydase_swvl"/>
</dbReference>
<dbReference type="FunFam" id="3.20.19.10:FF:000003">
    <property type="entry name" value="3-isopropylmalate dehydratase small subunit"/>
    <property type="match status" value="1"/>
</dbReference>
<dbReference type="GO" id="GO:0009098">
    <property type="term" value="P:L-leucine biosynthetic process"/>
    <property type="evidence" value="ECO:0007669"/>
    <property type="project" value="UniProtKB-UniRule"/>
</dbReference>
<accession>A0A0N0E8B5</accession>
<comment type="similarity">
    <text evidence="4 10">Belongs to the LeuD family. LeuD type 1 subfamily.</text>
</comment>
<evidence type="ECO:0000256" key="9">
    <source>
        <dbReference type="ARBA" id="ARBA00023304"/>
    </source>
</evidence>
<dbReference type="PANTHER" id="PTHR43345:SF5">
    <property type="entry name" value="3-ISOPROPYLMALATE DEHYDRATASE SMALL SUBUNIT"/>
    <property type="match status" value="1"/>
</dbReference>
<dbReference type="PATRIC" id="fig|1514904.3.peg.3040"/>
<evidence type="ECO:0000256" key="1">
    <source>
        <dbReference type="ARBA" id="ARBA00000491"/>
    </source>
</evidence>
<evidence type="ECO:0000256" key="6">
    <source>
        <dbReference type="ARBA" id="ARBA00022430"/>
    </source>
</evidence>
<dbReference type="Proteomes" id="UP000038011">
    <property type="component" value="Unassembled WGS sequence"/>
</dbReference>
<evidence type="ECO:0000313" key="13">
    <source>
        <dbReference type="Proteomes" id="UP000038011"/>
    </source>
</evidence>
<keyword evidence="8 10" id="KW-0456">Lyase</keyword>
<keyword evidence="6 10" id="KW-0432">Leucine biosynthesis</keyword>
<evidence type="ECO:0000313" key="12">
    <source>
        <dbReference type="EMBL" id="KPB02152.1"/>
    </source>
</evidence>
<evidence type="ECO:0000256" key="5">
    <source>
        <dbReference type="ARBA" id="ARBA00011271"/>
    </source>
</evidence>
<dbReference type="SUPFAM" id="SSF52016">
    <property type="entry name" value="LeuD/IlvD-like"/>
    <property type="match status" value="1"/>
</dbReference>
<evidence type="ECO:0000256" key="3">
    <source>
        <dbReference type="ARBA" id="ARBA00004729"/>
    </source>
</evidence>
<gene>
    <name evidence="10" type="primary">leuD</name>
    <name evidence="12" type="ORF">SU32_05235</name>
</gene>
<dbReference type="GO" id="GO:0009316">
    <property type="term" value="C:3-isopropylmalate dehydratase complex"/>
    <property type="evidence" value="ECO:0007669"/>
    <property type="project" value="InterPro"/>
</dbReference>
<keyword evidence="7 10" id="KW-0028">Amino-acid biosynthesis</keyword>
<dbReference type="InterPro" id="IPR050075">
    <property type="entry name" value="LeuD"/>
</dbReference>
<evidence type="ECO:0000256" key="8">
    <source>
        <dbReference type="ARBA" id="ARBA00023239"/>
    </source>
</evidence>
<evidence type="ECO:0000256" key="7">
    <source>
        <dbReference type="ARBA" id="ARBA00022605"/>
    </source>
</evidence>
<dbReference type="NCBIfam" id="NF002458">
    <property type="entry name" value="PRK01641.1"/>
    <property type="match status" value="1"/>
</dbReference>
<dbReference type="InterPro" id="IPR000573">
    <property type="entry name" value="AconitaseA/IPMdHydase_ssu_swvl"/>
</dbReference>
<dbReference type="HAMAP" id="MF_01031">
    <property type="entry name" value="LeuD_type1"/>
    <property type="match status" value="1"/>
</dbReference>
<dbReference type="RefSeq" id="WP_053998289.1">
    <property type="nucleotide sequence ID" value="NZ_JXMU01000005.1"/>
</dbReference>
<dbReference type="NCBIfam" id="TIGR00171">
    <property type="entry name" value="leuD"/>
    <property type="match status" value="1"/>
</dbReference>
<keyword evidence="9 10" id="KW-0100">Branched-chain amino acid biosynthesis</keyword>
<sequence length="201" mass="21968">MDKFNKLSGVAAPLPIINIDTDMIIPKDYLKTIKRTGLGEGLFAEMRFNEDGSPKEDFVLNKPAYKDAKILIAGDNFGCGSSREHAPWALLDYGIRCIISTSFADIFYNNCFKNGVLPIVVSPENLEKLLDDASRGSNAVISIDLEAQEIKGPDGGTINFDIDAHRKHCMLNGLDDIGLTLEKASSIDAYESNAAANRPWA</sequence>
<comment type="caution">
    <text evidence="12">The sequence shown here is derived from an EMBL/GenBank/DDBJ whole genome shotgun (WGS) entry which is preliminary data.</text>
</comment>
<dbReference type="CDD" id="cd01577">
    <property type="entry name" value="IPMI_Swivel"/>
    <property type="match status" value="1"/>
</dbReference>
<dbReference type="Pfam" id="PF00694">
    <property type="entry name" value="Aconitase_C"/>
    <property type="match status" value="1"/>
</dbReference>
<evidence type="ECO:0000256" key="2">
    <source>
        <dbReference type="ARBA" id="ARBA00002695"/>
    </source>
</evidence>
<dbReference type="InterPro" id="IPR004431">
    <property type="entry name" value="3-IsopropMal_deHydase_ssu"/>
</dbReference>
<dbReference type="PANTHER" id="PTHR43345">
    <property type="entry name" value="3-ISOPROPYLMALATE DEHYDRATASE SMALL SUBUNIT 2-RELATED-RELATED"/>
    <property type="match status" value="1"/>
</dbReference>
<reference evidence="12 13" key="1">
    <citation type="submission" date="2015-01" db="EMBL/GenBank/DDBJ databases">
        <title>Ahrensia donghaiensis sp. nov., a novel dimethylsulphoniopropionate-cleavage bacterium isolated from seawater and emended descriptions of the genus Ahrensia and Ahrensia kielensis.</title>
        <authorList>
            <person name="Liu J."/>
        </authorList>
    </citation>
    <scope>NUCLEOTIDE SEQUENCE [LARGE SCALE GENOMIC DNA]</scope>
    <source>
        <strain evidence="12 13">LZD062</strain>
    </source>
</reference>
<dbReference type="UniPathway" id="UPA00048">
    <property type="reaction ID" value="UER00071"/>
</dbReference>
<evidence type="ECO:0000256" key="4">
    <source>
        <dbReference type="ARBA" id="ARBA00009845"/>
    </source>
</evidence>
<dbReference type="AlphaFoldDB" id="A0A0N0E8B5"/>
<comment type="function">
    <text evidence="2 10">Catalyzes the isomerization between 2-isopropylmalate and 3-isopropylmalate, via the formation of 2-isopropylmaleate.</text>
</comment>
<keyword evidence="13" id="KW-1185">Reference proteome</keyword>
<evidence type="ECO:0000259" key="11">
    <source>
        <dbReference type="Pfam" id="PF00694"/>
    </source>
</evidence>
<feature type="domain" description="Aconitase A/isopropylmalate dehydratase small subunit swivel" evidence="11">
    <location>
        <begin position="1"/>
        <end position="122"/>
    </location>
</feature>
<name>A0A0N0E8B5_9HYPH</name>
<protein>
    <recommendedName>
        <fullName evidence="10">3-isopropylmalate dehydratase small subunit</fullName>
        <ecNumber evidence="10">4.2.1.33</ecNumber>
    </recommendedName>
    <alternativeName>
        <fullName evidence="10">Alpha-IPM isomerase</fullName>
        <shortName evidence="10">IPMI</shortName>
    </alternativeName>
    <alternativeName>
        <fullName evidence="10">Isopropylmalate isomerase</fullName>
    </alternativeName>
</protein>
<dbReference type="Gene3D" id="3.20.19.10">
    <property type="entry name" value="Aconitase, domain 4"/>
    <property type="match status" value="1"/>
</dbReference>